<organism evidence="2 3">
    <name type="scientific">Enterovibrio gelatinilyticus</name>
    <dbReference type="NCBI Taxonomy" id="2899819"/>
    <lineage>
        <taxon>Bacteria</taxon>
        <taxon>Pseudomonadati</taxon>
        <taxon>Pseudomonadota</taxon>
        <taxon>Gammaproteobacteria</taxon>
        <taxon>Vibrionales</taxon>
        <taxon>Vibrionaceae</taxon>
        <taxon>Enterovibrio</taxon>
    </lineage>
</organism>
<name>A0ABT5QWE2_9GAMM</name>
<keyword evidence="1" id="KW-0732">Signal</keyword>
<dbReference type="RefSeq" id="WP_274163245.1">
    <property type="nucleotide sequence ID" value="NZ_JAJUBC010000003.1"/>
</dbReference>
<feature type="signal peptide" evidence="1">
    <location>
        <begin position="1"/>
        <end position="20"/>
    </location>
</feature>
<evidence type="ECO:0000256" key="1">
    <source>
        <dbReference type="SAM" id="SignalP"/>
    </source>
</evidence>
<protein>
    <recommendedName>
        <fullName evidence="4">Outer membrane protein beta-barrel domain-containing protein</fullName>
    </recommendedName>
</protein>
<sequence length="73" mass="7791">MKKSIVALLLLSSFSFGVFANPFVGVTVGTGKIEDSGFVDNFTFKAGLEESNVKYKGEKISAPAGYVGVNYTF</sequence>
<comment type="caution">
    <text evidence="2">The sequence shown here is derived from an EMBL/GenBank/DDBJ whole genome shotgun (WGS) entry which is preliminary data.</text>
</comment>
<accession>A0ABT5QWE2</accession>
<evidence type="ECO:0000313" key="3">
    <source>
        <dbReference type="Proteomes" id="UP001149400"/>
    </source>
</evidence>
<gene>
    <name evidence="2" type="ORF">LRP50_04250</name>
</gene>
<keyword evidence="3" id="KW-1185">Reference proteome</keyword>
<evidence type="ECO:0000313" key="2">
    <source>
        <dbReference type="EMBL" id="MDD1792336.1"/>
    </source>
</evidence>
<dbReference type="Proteomes" id="UP001149400">
    <property type="component" value="Unassembled WGS sequence"/>
</dbReference>
<evidence type="ECO:0008006" key="4">
    <source>
        <dbReference type="Google" id="ProtNLM"/>
    </source>
</evidence>
<proteinExistence type="predicted"/>
<dbReference type="EMBL" id="JAJUBC010000003">
    <property type="protein sequence ID" value="MDD1792336.1"/>
    <property type="molecule type" value="Genomic_DNA"/>
</dbReference>
<feature type="chain" id="PRO_5046312481" description="Outer membrane protein beta-barrel domain-containing protein" evidence="1">
    <location>
        <begin position="21"/>
        <end position="73"/>
    </location>
</feature>
<reference evidence="2" key="1">
    <citation type="submission" date="2021-12" db="EMBL/GenBank/DDBJ databases">
        <title>Enterovibrio ZSDZ35 sp. nov. and Enterovibrio ZSDZ42 sp. nov., isolated from coastal seawater in Qingdao.</title>
        <authorList>
            <person name="Zhang P."/>
        </authorList>
    </citation>
    <scope>NUCLEOTIDE SEQUENCE</scope>
    <source>
        <strain evidence="2">ZSDZ42</strain>
    </source>
</reference>